<evidence type="ECO:0000256" key="1">
    <source>
        <dbReference type="ARBA" id="ARBA00022679"/>
    </source>
</evidence>
<evidence type="ECO:0000313" key="4">
    <source>
        <dbReference type="EMBL" id="AUW95401.1"/>
    </source>
</evidence>
<evidence type="ECO:0000313" key="5">
    <source>
        <dbReference type="Proteomes" id="UP000325292"/>
    </source>
</evidence>
<dbReference type="SUPFAM" id="SSF55729">
    <property type="entry name" value="Acyl-CoA N-acyltransferases (Nat)"/>
    <property type="match status" value="1"/>
</dbReference>
<dbReference type="InterPro" id="IPR016181">
    <property type="entry name" value="Acyl_CoA_acyltransferase"/>
</dbReference>
<dbReference type="Proteomes" id="UP000325292">
    <property type="component" value="Chromosome"/>
</dbReference>
<dbReference type="PROSITE" id="PS51186">
    <property type="entry name" value="GNAT"/>
    <property type="match status" value="1"/>
</dbReference>
<reference evidence="4 5" key="1">
    <citation type="journal article" date="2019" name="Sci. Rep.">
        <title>Sulfobacillus thermotolerans: new insights into resistance and metabolic capacities of acidophilic chemolithotrophs.</title>
        <authorList>
            <person name="Panyushkina A.E."/>
            <person name="Babenko V.V."/>
            <person name="Nikitina A.S."/>
            <person name="Selezneva O.V."/>
            <person name="Tsaplina I.A."/>
            <person name="Letarova M.A."/>
            <person name="Kostryukova E.S."/>
            <person name="Letarov A.V."/>
        </authorList>
    </citation>
    <scope>NUCLEOTIDE SEQUENCE [LARGE SCALE GENOMIC DNA]</scope>
    <source>
        <strain evidence="4 5">Kr1</strain>
    </source>
</reference>
<accession>A0ABN5H494</accession>
<evidence type="ECO:0000259" key="3">
    <source>
        <dbReference type="PROSITE" id="PS51186"/>
    </source>
</evidence>
<gene>
    <name evidence="4" type="ORF">BXT84_05060</name>
</gene>
<protein>
    <submittedName>
        <fullName evidence="4">GNAT family N-acetyltransferase</fullName>
    </submittedName>
</protein>
<dbReference type="PANTHER" id="PTHR43072">
    <property type="entry name" value="N-ACETYLTRANSFERASE"/>
    <property type="match status" value="1"/>
</dbReference>
<dbReference type="InterPro" id="IPR000182">
    <property type="entry name" value="GNAT_dom"/>
</dbReference>
<proteinExistence type="predicted"/>
<dbReference type="Gene3D" id="3.40.630.30">
    <property type="match status" value="1"/>
</dbReference>
<name>A0ABN5H494_9FIRM</name>
<dbReference type="Pfam" id="PF00583">
    <property type="entry name" value="Acetyltransf_1"/>
    <property type="match status" value="1"/>
</dbReference>
<feature type="domain" description="N-acetyltransferase" evidence="3">
    <location>
        <begin position="4"/>
        <end position="161"/>
    </location>
</feature>
<dbReference type="EMBL" id="CP019454">
    <property type="protein sequence ID" value="AUW95401.1"/>
    <property type="molecule type" value="Genomic_DNA"/>
</dbReference>
<keyword evidence="1" id="KW-0808">Transferase</keyword>
<keyword evidence="2" id="KW-0012">Acyltransferase</keyword>
<dbReference type="PANTHER" id="PTHR43072:SF23">
    <property type="entry name" value="UPF0039 PROTEIN C11D3.02C"/>
    <property type="match status" value="1"/>
</dbReference>
<organism evidence="4 5">
    <name type="scientific">Sulfobacillus thermotolerans</name>
    <dbReference type="NCBI Taxonomy" id="338644"/>
    <lineage>
        <taxon>Bacteria</taxon>
        <taxon>Bacillati</taxon>
        <taxon>Bacillota</taxon>
        <taxon>Clostridia</taxon>
        <taxon>Eubacteriales</taxon>
        <taxon>Clostridiales Family XVII. Incertae Sedis</taxon>
        <taxon>Sulfobacillus</taxon>
    </lineage>
</organism>
<evidence type="ECO:0000256" key="2">
    <source>
        <dbReference type="ARBA" id="ARBA00023315"/>
    </source>
</evidence>
<dbReference type="CDD" id="cd04301">
    <property type="entry name" value="NAT_SF"/>
    <property type="match status" value="1"/>
</dbReference>
<keyword evidence="5" id="KW-1185">Reference proteome</keyword>
<dbReference type="NCBIfam" id="NF040503">
    <property type="entry name" value="resist_ArsN1a"/>
    <property type="match status" value="1"/>
</dbReference>
<sequence length="167" mass="19278">MVDVSIRVAQSQDLEAIRGIYNQGILDRIATLDAEPKSPDDMMIWWDAHRGRYGVLVAEIGHQVVGWASLNPYSSRQAYRGVAELSIYVHREYRGQHIGQQLLTQLEILARQHLFYKIVLFTFPHNMAGQRLYTKMGYREVGIFQRQGYLDGAFVDIMAMEKFIQTL</sequence>